<dbReference type="InterPro" id="IPR001308">
    <property type="entry name" value="ETF_a/FixB"/>
</dbReference>
<dbReference type="Gene3D" id="3.40.50.1220">
    <property type="entry name" value="TPP-binding domain"/>
    <property type="match status" value="1"/>
</dbReference>
<proteinExistence type="inferred from homology"/>
<dbReference type="InterPro" id="IPR014731">
    <property type="entry name" value="ETF_asu_C"/>
</dbReference>
<dbReference type="RefSeq" id="WP_135545827.1">
    <property type="nucleotide sequence ID" value="NZ_SPQQ01000002.1"/>
</dbReference>
<comment type="caution">
    <text evidence="4">The sequence shown here is derived from an EMBL/GenBank/DDBJ whole genome shotgun (WGS) entry which is preliminary data.</text>
</comment>
<evidence type="ECO:0000259" key="3">
    <source>
        <dbReference type="SMART" id="SM00893"/>
    </source>
</evidence>
<dbReference type="InterPro" id="IPR014730">
    <property type="entry name" value="ETF_a/b_N"/>
</dbReference>
<name>A0A4Z0R874_9FIRM</name>
<feature type="domain" description="Electron transfer flavoprotein alpha/beta-subunit N-terminal" evidence="3">
    <location>
        <begin position="9"/>
        <end position="178"/>
    </location>
</feature>
<organism evidence="4 5">
    <name type="scientific">Desulfosporosinus fructosivorans</name>
    <dbReference type="NCBI Taxonomy" id="2018669"/>
    <lineage>
        <taxon>Bacteria</taxon>
        <taxon>Bacillati</taxon>
        <taxon>Bacillota</taxon>
        <taxon>Clostridia</taxon>
        <taxon>Eubacteriales</taxon>
        <taxon>Desulfitobacteriaceae</taxon>
        <taxon>Desulfosporosinus</taxon>
    </lineage>
</organism>
<evidence type="ECO:0000256" key="1">
    <source>
        <dbReference type="ARBA" id="ARBA00005817"/>
    </source>
</evidence>
<feature type="binding site" evidence="2">
    <location>
        <begin position="255"/>
        <end position="262"/>
    </location>
    <ligand>
        <name>FAD</name>
        <dbReference type="ChEBI" id="CHEBI:57692"/>
    </ligand>
</feature>
<dbReference type="PANTHER" id="PTHR43153:SF11">
    <property type="entry name" value="ELECTRON TRANSFER FLAVOPROTEIN, SUBUNIT ALPHA (ETFA)"/>
    <property type="match status" value="1"/>
</dbReference>
<accession>A0A4Z0R874</accession>
<dbReference type="EMBL" id="SPQQ01000002">
    <property type="protein sequence ID" value="TGE39332.1"/>
    <property type="molecule type" value="Genomic_DNA"/>
</dbReference>
<dbReference type="GO" id="GO:0009055">
    <property type="term" value="F:electron transfer activity"/>
    <property type="evidence" value="ECO:0007669"/>
    <property type="project" value="InterPro"/>
</dbReference>
<comment type="similarity">
    <text evidence="1">Belongs to the ETF alpha-subunit/FixB family.</text>
</comment>
<dbReference type="InterPro" id="IPR014729">
    <property type="entry name" value="Rossmann-like_a/b/a_fold"/>
</dbReference>
<evidence type="ECO:0000313" key="5">
    <source>
        <dbReference type="Proteomes" id="UP000298460"/>
    </source>
</evidence>
<reference evidence="4 5" key="1">
    <citation type="submission" date="2019-03" db="EMBL/GenBank/DDBJ databases">
        <title>Draft Genome Sequence of Desulfosporosinus fructosivorans Strain 63.6F, Isolated from Marine Sediment in the Baltic Sea.</title>
        <authorList>
            <person name="Hausmann B."/>
            <person name="Vandieken V."/>
            <person name="Pjevac P."/>
            <person name="Schreck K."/>
            <person name="Herbold C.W."/>
            <person name="Loy A."/>
        </authorList>
    </citation>
    <scope>NUCLEOTIDE SEQUENCE [LARGE SCALE GENOMIC DNA]</scope>
    <source>
        <strain evidence="4 5">63.6F</strain>
    </source>
</reference>
<dbReference type="SMART" id="SM00893">
    <property type="entry name" value="ETF"/>
    <property type="match status" value="1"/>
</dbReference>
<gene>
    <name evidence="4" type="ORF">E4K67_07820</name>
</gene>
<dbReference type="PANTHER" id="PTHR43153">
    <property type="entry name" value="ELECTRON TRANSFER FLAVOPROTEIN ALPHA"/>
    <property type="match status" value="1"/>
</dbReference>
<evidence type="ECO:0000313" key="4">
    <source>
        <dbReference type="EMBL" id="TGE39332.1"/>
    </source>
</evidence>
<dbReference type="Proteomes" id="UP000298460">
    <property type="component" value="Unassembled WGS sequence"/>
</dbReference>
<dbReference type="OrthoDB" id="9770286at2"/>
<keyword evidence="2" id="KW-0274">FAD</keyword>
<keyword evidence="2" id="KW-0285">Flavoprotein</keyword>
<sequence>MNMNMNSWIIIIDERRAGGMLDAAQKLGGEVVAAVVGPRALADTIAGLGFDRVLCFETAEGVPAEAYAAQVAEAAEAAAPRLVLASDAPVGRMLIGAVAAKLNAALIGAVRALAADGERIVVSRSTAEGKVLEDVEVQSALAVIYDGEDMEVSSTQPTPVELIPVVDPGLTLRLIETIEAGEDSAGLLTAARVVGVGLGIGSKDNLKLIEELAEAMHAETACTLPVCDDMRWFTSHSVVGSSHNQIAPDLYIALGISGQPQHMSGIRDAKVVVAVNNDPEARIFKNCDYGILGDLNKIVPALARAFKTIG</sequence>
<dbReference type="GO" id="GO:0033539">
    <property type="term" value="P:fatty acid beta-oxidation using acyl-CoA dehydrogenase"/>
    <property type="evidence" value="ECO:0007669"/>
    <property type="project" value="TreeGrafter"/>
</dbReference>
<dbReference type="Gene3D" id="3.40.50.620">
    <property type="entry name" value="HUPs"/>
    <property type="match status" value="1"/>
</dbReference>
<protein>
    <submittedName>
        <fullName evidence="4">Electron transfer flavoprotein subunit alpha/FixB family protein</fullName>
    </submittedName>
</protein>
<dbReference type="InterPro" id="IPR029035">
    <property type="entry name" value="DHS-like_NAD/FAD-binding_dom"/>
</dbReference>
<dbReference type="PIRSF" id="PIRSF000089">
    <property type="entry name" value="Electra_flavoP_a"/>
    <property type="match status" value="1"/>
</dbReference>
<evidence type="ECO:0000256" key="2">
    <source>
        <dbReference type="PIRSR" id="PIRSR000089-1"/>
    </source>
</evidence>
<comment type="cofactor">
    <cofactor evidence="2">
        <name>FAD</name>
        <dbReference type="ChEBI" id="CHEBI:57692"/>
    </cofactor>
    <text evidence="2">Binds 1 FAD per dimer.</text>
</comment>
<dbReference type="AlphaFoldDB" id="A0A4Z0R874"/>
<keyword evidence="5" id="KW-1185">Reference proteome</keyword>
<dbReference type="SUPFAM" id="SSF52402">
    <property type="entry name" value="Adenine nucleotide alpha hydrolases-like"/>
    <property type="match status" value="1"/>
</dbReference>
<dbReference type="Pfam" id="PF01012">
    <property type="entry name" value="ETF"/>
    <property type="match status" value="1"/>
</dbReference>
<dbReference type="SUPFAM" id="SSF52467">
    <property type="entry name" value="DHS-like NAD/FAD-binding domain"/>
    <property type="match status" value="1"/>
</dbReference>
<dbReference type="GO" id="GO:0050660">
    <property type="term" value="F:flavin adenine dinucleotide binding"/>
    <property type="evidence" value="ECO:0007669"/>
    <property type="project" value="InterPro"/>
</dbReference>
<dbReference type="Pfam" id="PF00766">
    <property type="entry name" value="ETF_alpha"/>
    <property type="match status" value="1"/>
</dbReference>
<feature type="binding site" evidence="2">
    <location>
        <position position="276"/>
    </location>
    <ligand>
        <name>FAD</name>
        <dbReference type="ChEBI" id="CHEBI:57692"/>
    </ligand>
</feature>